<dbReference type="AlphaFoldDB" id="A0A6S7GZ67"/>
<keyword evidence="2" id="KW-1185">Reference proteome</keyword>
<gene>
    <name evidence="1" type="ORF">PACLA_8A067272</name>
</gene>
<evidence type="ECO:0000313" key="1">
    <source>
        <dbReference type="EMBL" id="CAB3989611.1"/>
    </source>
</evidence>
<comment type="caution">
    <text evidence="1">The sequence shown here is derived from an EMBL/GenBank/DDBJ whole genome shotgun (WGS) entry which is preliminary data.</text>
</comment>
<proteinExistence type="predicted"/>
<dbReference type="EMBL" id="CACRXK020001518">
    <property type="protein sequence ID" value="CAB3989611.1"/>
    <property type="molecule type" value="Genomic_DNA"/>
</dbReference>
<evidence type="ECO:0000313" key="2">
    <source>
        <dbReference type="Proteomes" id="UP001152795"/>
    </source>
</evidence>
<accession>A0A6S7GZ67</accession>
<name>A0A6S7GZ67_PARCT</name>
<organism evidence="1 2">
    <name type="scientific">Paramuricea clavata</name>
    <name type="common">Red gorgonian</name>
    <name type="synonym">Violescent sea-whip</name>
    <dbReference type="NCBI Taxonomy" id="317549"/>
    <lineage>
        <taxon>Eukaryota</taxon>
        <taxon>Metazoa</taxon>
        <taxon>Cnidaria</taxon>
        <taxon>Anthozoa</taxon>
        <taxon>Octocorallia</taxon>
        <taxon>Malacalcyonacea</taxon>
        <taxon>Plexauridae</taxon>
        <taxon>Paramuricea</taxon>
    </lineage>
</organism>
<reference evidence="1" key="1">
    <citation type="submission" date="2020-04" db="EMBL/GenBank/DDBJ databases">
        <authorList>
            <person name="Alioto T."/>
            <person name="Alioto T."/>
            <person name="Gomez Garrido J."/>
        </authorList>
    </citation>
    <scope>NUCLEOTIDE SEQUENCE</scope>
    <source>
        <strain evidence="1">A484AB</strain>
    </source>
</reference>
<protein>
    <submittedName>
        <fullName evidence="1">Uncharacterized protein</fullName>
    </submittedName>
</protein>
<sequence length="323" mass="36798">MPTETRARAAMKEPLEQNDENLEIRDDGQNVSSAHQLGHQDISLQEELLEASRGQELSRRGDSYFQREILNTVDEQRVLMIDYKETHDRQLFELTGELKRLSLDFSRLCDKNNELEQTVFDLHAKIGQLETTNKLNQESLLLVAVHAGMLASSQEIIKTELRGEFSTAFEEFRTEILHEKKSTRERLERPEIKREISTSDRKTQDTITFRSPEHGCTVDTMKAPSPSRIATSIPVQHLYSTVVPSTVQQSAESRLFMPVTTPIAQTAEITTMPQPQLGATRPIQKPATFDGRIPWDSYRTQFEIVAGINRWSEGEKAAFLLAD</sequence>
<dbReference type="Proteomes" id="UP001152795">
    <property type="component" value="Unassembled WGS sequence"/>
</dbReference>